<evidence type="ECO:0000313" key="6">
    <source>
        <dbReference type="EMBL" id="KWZ52851.1"/>
    </source>
</evidence>
<dbReference type="PANTHER" id="PTHR22904">
    <property type="entry name" value="TPR REPEAT CONTAINING PROTEIN"/>
    <property type="match status" value="1"/>
</dbReference>
<keyword evidence="4" id="KW-0732">Signal</keyword>
<dbReference type="STRING" id="101571.WJ32_25040"/>
<dbReference type="Proteomes" id="UP000070119">
    <property type="component" value="Chromosome 2"/>
</dbReference>
<feature type="repeat" description="TPR" evidence="3">
    <location>
        <begin position="349"/>
        <end position="382"/>
    </location>
</feature>
<dbReference type="EMBL" id="LPHD01000061">
    <property type="protein sequence ID" value="KWA82957.1"/>
    <property type="molecule type" value="Genomic_DNA"/>
</dbReference>
<dbReference type="Pfam" id="PF13181">
    <property type="entry name" value="TPR_8"/>
    <property type="match status" value="1"/>
</dbReference>
<gene>
    <name evidence="6" type="ORF">WK57_27890</name>
    <name evidence="5" type="ORF">WL29_25320</name>
</gene>
<dbReference type="PANTHER" id="PTHR22904:SF523">
    <property type="entry name" value="STRESS-INDUCED-PHOSPHOPROTEIN 1"/>
    <property type="match status" value="1"/>
</dbReference>
<feature type="repeat" description="TPR" evidence="3">
    <location>
        <begin position="275"/>
        <end position="308"/>
    </location>
</feature>
<proteinExistence type="predicted"/>
<dbReference type="InterPro" id="IPR019734">
    <property type="entry name" value="TPR_rpt"/>
</dbReference>
<evidence type="ECO:0000256" key="1">
    <source>
        <dbReference type="ARBA" id="ARBA00022737"/>
    </source>
</evidence>
<protein>
    <submittedName>
        <fullName evidence="5">Uncharacterized protein</fullName>
    </submittedName>
</protein>
<name>A0A105ACJ6_9BURK</name>
<feature type="signal peptide" evidence="4">
    <location>
        <begin position="1"/>
        <end position="24"/>
    </location>
</feature>
<dbReference type="EMBL" id="LNJU01000005">
    <property type="protein sequence ID" value="KWZ52851.1"/>
    <property type="molecule type" value="Genomic_DNA"/>
</dbReference>
<keyword evidence="2 3" id="KW-0802">TPR repeat</keyword>
<accession>A0A105ACJ6</accession>
<feature type="chain" id="PRO_5014528920" evidence="4">
    <location>
        <begin position="25"/>
        <end position="395"/>
    </location>
</feature>
<evidence type="ECO:0000313" key="7">
    <source>
        <dbReference type="Proteomes" id="UP000060630"/>
    </source>
</evidence>
<dbReference type="GO" id="GO:0051879">
    <property type="term" value="F:Hsp90 protein binding"/>
    <property type="evidence" value="ECO:0007669"/>
    <property type="project" value="TreeGrafter"/>
</dbReference>
<organism evidence="5 7">
    <name type="scientific">Burkholderia ubonensis</name>
    <dbReference type="NCBI Taxonomy" id="101571"/>
    <lineage>
        <taxon>Bacteria</taxon>
        <taxon>Pseudomonadati</taxon>
        <taxon>Pseudomonadota</taxon>
        <taxon>Betaproteobacteria</taxon>
        <taxon>Burkholderiales</taxon>
        <taxon>Burkholderiaceae</taxon>
        <taxon>Burkholderia</taxon>
        <taxon>Burkholderia cepacia complex</taxon>
    </lineage>
</organism>
<comment type="caution">
    <text evidence="5">The sequence shown here is derived from an EMBL/GenBank/DDBJ whole genome shotgun (WGS) entry which is preliminary data.</text>
</comment>
<dbReference type="AlphaFoldDB" id="A0A105ACJ6"/>
<reference evidence="5 7" key="1">
    <citation type="submission" date="2015-11" db="EMBL/GenBank/DDBJ databases">
        <title>Expanding the genomic diversity of Burkholderia species for the development of highly accurate diagnostics.</title>
        <authorList>
            <person name="Sahl J."/>
            <person name="Keim P."/>
            <person name="Wagner D."/>
        </authorList>
    </citation>
    <scope>NUCLEOTIDE SEQUENCE [LARGE SCALE GENOMIC DNA]</scope>
    <source>
        <strain evidence="5 7">MSMB2087WGS</strain>
    </source>
</reference>
<dbReference type="PROSITE" id="PS50005">
    <property type="entry name" value="TPR"/>
    <property type="match status" value="2"/>
</dbReference>
<keyword evidence="1" id="KW-0677">Repeat</keyword>
<dbReference type="SUPFAM" id="SSF48452">
    <property type="entry name" value="TPR-like"/>
    <property type="match status" value="1"/>
</dbReference>
<evidence type="ECO:0000256" key="2">
    <source>
        <dbReference type="ARBA" id="ARBA00022803"/>
    </source>
</evidence>
<evidence type="ECO:0000313" key="8">
    <source>
        <dbReference type="Proteomes" id="UP000070119"/>
    </source>
</evidence>
<dbReference type="Proteomes" id="UP000060630">
    <property type="component" value="Unassembled WGS sequence"/>
</dbReference>
<sequence>MHMLRSTRFLMAALALSTAIGAHAADSRVQVLSATVKDQKIAGATVILQKNGEQSVTATTDAQGQVSIDAGPLSDAASLIIIKKDGYSNLVAKCPCTGLTYALSPVMRNLDGLRVVLTWGATPRDLDSHIVYPGNHVYFRSKRGADANLDVDDTDGYGPETVTLERKRDGDTYVYAVHDYTDRDAPGTMALSQSQAKVFVYVGESLVRTYYVPRNQPGNLWTVFRISGAGEFQDINTMRGVRVGPEDVLNTLADIGDERNRVVAANQAPIDSERARAFNQSGEKAYRNGQLDEAIVLYGQAIEQDPNYGQAYSNLGLAYQKAGRSAEAIWANRKAIALASGATAATVRASSYYNIGRMYESAGQFASALENYRAAKREKDNPVYDKAIQRVSARS</sequence>
<evidence type="ECO:0000256" key="4">
    <source>
        <dbReference type="SAM" id="SignalP"/>
    </source>
</evidence>
<dbReference type="SMART" id="SM00028">
    <property type="entry name" value="TPR"/>
    <property type="match status" value="3"/>
</dbReference>
<reference evidence="6 8" key="2">
    <citation type="submission" date="2015-11" db="EMBL/GenBank/DDBJ databases">
        <authorList>
            <person name="Sahl J."/>
            <person name="Wagner D."/>
            <person name="Keim P."/>
        </authorList>
    </citation>
    <scope>NUCLEOTIDE SEQUENCE [LARGE SCALE GENOMIC DNA]</scope>
    <source>
        <strain evidence="6 8">MSMB1157</strain>
    </source>
</reference>
<dbReference type="Gene3D" id="1.25.40.10">
    <property type="entry name" value="Tetratricopeptide repeat domain"/>
    <property type="match status" value="1"/>
</dbReference>
<dbReference type="Pfam" id="PF13414">
    <property type="entry name" value="TPR_11"/>
    <property type="match status" value="1"/>
</dbReference>
<dbReference type="InterPro" id="IPR011990">
    <property type="entry name" value="TPR-like_helical_dom_sf"/>
</dbReference>
<evidence type="ECO:0000313" key="5">
    <source>
        <dbReference type="EMBL" id="KWA82957.1"/>
    </source>
</evidence>
<evidence type="ECO:0000256" key="3">
    <source>
        <dbReference type="PROSITE-ProRule" id="PRU00339"/>
    </source>
</evidence>